<dbReference type="AlphaFoldDB" id="A0AB34H7E7"/>
<dbReference type="GO" id="GO:0051539">
    <property type="term" value="F:4 iron, 4 sulfur cluster binding"/>
    <property type="evidence" value="ECO:0007669"/>
    <property type="project" value="UniProtKB-KW"/>
</dbReference>
<dbReference type="Pfam" id="PF26466">
    <property type="entry name" value="DNA_primase_lrg_N"/>
    <property type="match status" value="1"/>
</dbReference>
<comment type="subunit">
    <text evidence="11">Heterodimer of a catalytic subunit PRIM1 and a regulatory subunit PRIM2, also known as the DNA primase complex. Interacts via (C-terminus) with PRIM1. Component of the alpha DNA polymerase complex (also known as the alpha DNA polymerase-primase complex) consisting of four subunits: the catalytic subunit POLA1, the regulatory subunit POLA2, and the primase complex subunits PRIM1 and PRIM2 respectively. Within the complex, POLA1 directly interacts with PRIM2.</text>
</comment>
<evidence type="ECO:0000256" key="11">
    <source>
        <dbReference type="ARBA" id="ARBA00061902"/>
    </source>
</evidence>
<keyword evidence="10" id="KW-0238">DNA-binding</keyword>
<dbReference type="PANTHER" id="PTHR10537">
    <property type="entry name" value="DNA PRIMASE LARGE SUBUNIT"/>
    <property type="match status" value="1"/>
</dbReference>
<evidence type="ECO:0000256" key="9">
    <source>
        <dbReference type="ARBA" id="ARBA00023014"/>
    </source>
</evidence>
<dbReference type="EMBL" id="JAIQCJ010001784">
    <property type="protein sequence ID" value="KAJ8787621.1"/>
    <property type="molecule type" value="Genomic_DNA"/>
</dbReference>
<dbReference type="PANTHER" id="PTHR10537:SF3">
    <property type="entry name" value="DNA PRIMASE LARGE SUBUNIT"/>
    <property type="match status" value="1"/>
</dbReference>
<protein>
    <recommendedName>
        <fullName evidence="3">DNA primase large subunit</fullName>
    </recommendedName>
    <alternativeName>
        <fullName evidence="12">DNA primase 58 kDa subunit</fullName>
    </alternativeName>
</protein>
<evidence type="ECO:0000256" key="5">
    <source>
        <dbReference type="ARBA" id="ARBA00022515"/>
    </source>
</evidence>
<dbReference type="FunFam" id="1.20.930.80:FF:000001">
    <property type="entry name" value="DNA primase large subunit"/>
    <property type="match status" value="1"/>
</dbReference>
<dbReference type="GO" id="GO:0006270">
    <property type="term" value="P:DNA replication initiation"/>
    <property type="evidence" value="ECO:0007669"/>
    <property type="project" value="UniProtKB-ARBA"/>
</dbReference>
<keyword evidence="6" id="KW-0235">DNA replication</keyword>
<dbReference type="InterPro" id="IPR007238">
    <property type="entry name" value="DNA_primase_lsu_euk/arc"/>
</dbReference>
<evidence type="ECO:0000256" key="7">
    <source>
        <dbReference type="ARBA" id="ARBA00022723"/>
    </source>
</evidence>
<evidence type="ECO:0000256" key="1">
    <source>
        <dbReference type="ARBA" id="ARBA00001966"/>
    </source>
</evidence>
<dbReference type="Proteomes" id="UP001159641">
    <property type="component" value="Unassembled WGS sequence"/>
</dbReference>
<keyword evidence="14" id="KW-1185">Reference proteome</keyword>
<dbReference type="GO" id="GO:0046872">
    <property type="term" value="F:metal ion binding"/>
    <property type="evidence" value="ECO:0007669"/>
    <property type="project" value="UniProtKB-KW"/>
</dbReference>
<keyword evidence="9" id="KW-0411">Iron-sulfur</keyword>
<evidence type="ECO:0000256" key="4">
    <source>
        <dbReference type="ARBA" id="ARBA00022485"/>
    </source>
</evidence>
<proteinExistence type="inferred from homology"/>
<accession>A0AB34H7E7</accession>
<evidence type="ECO:0000256" key="6">
    <source>
        <dbReference type="ARBA" id="ARBA00022705"/>
    </source>
</evidence>
<evidence type="ECO:0000256" key="12">
    <source>
        <dbReference type="ARBA" id="ARBA00080636"/>
    </source>
</evidence>
<name>A0AB34H7E7_ESCRO</name>
<dbReference type="GO" id="GO:0005658">
    <property type="term" value="C:alpha DNA polymerase:primase complex"/>
    <property type="evidence" value="ECO:0007669"/>
    <property type="project" value="UniProtKB-ARBA"/>
</dbReference>
<reference evidence="13 14" key="1">
    <citation type="submission" date="2022-11" db="EMBL/GenBank/DDBJ databases">
        <title>Whole genome sequence of Eschrichtius robustus ER-17-0199.</title>
        <authorList>
            <person name="Bruniche-Olsen A."/>
            <person name="Black A.N."/>
            <person name="Fields C.J."/>
            <person name="Walden K."/>
            <person name="Dewoody J.A."/>
        </authorList>
    </citation>
    <scope>NUCLEOTIDE SEQUENCE [LARGE SCALE GENOMIC DNA]</scope>
    <source>
        <strain evidence="13">ER-17-0199</strain>
        <tissue evidence="13">Blubber</tissue>
    </source>
</reference>
<organism evidence="13 14">
    <name type="scientific">Eschrichtius robustus</name>
    <name type="common">California gray whale</name>
    <name type="synonym">Eschrichtius gibbosus</name>
    <dbReference type="NCBI Taxonomy" id="9764"/>
    <lineage>
        <taxon>Eukaryota</taxon>
        <taxon>Metazoa</taxon>
        <taxon>Chordata</taxon>
        <taxon>Craniata</taxon>
        <taxon>Vertebrata</taxon>
        <taxon>Euteleostomi</taxon>
        <taxon>Mammalia</taxon>
        <taxon>Eutheria</taxon>
        <taxon>Laurasiatheria</taxon>
        <taxon>Artiodactyla</taxon>
        <taxon>Whippomorpha</taxon>
        <taxon>Cetacea</taxon>
        <taxon>Mysticeti</taxon>
        <taxon>Eschrichtiidae</taxon>
        <taxon>Eschrichtius</taxon>
    </lineage>
</organism>
<evidence type="ECO:0000256" key="2">
    <source>
        <dbReference type="ARBA" id="ARBA00010564"/>
    </source>
</evidence>
<dbReference type="Gene3D" id="1.20.930.80">
    <property type="match status" value="1"/>
</dbReference>
<gene>
    <name evidence="13" type="ORF">J1605_022936</name>
</gene>
<evidence type="ECO:0000313" key="14">
    <source>
        <dbReference type="Proteomes" id="UP001159641"/>
    </source>
</evidence>
<comment type="cofactor">
    <cofactor evidence="1">
        <name>[4Fe-4S] cluster</name>
        <dbReference type="ChEBI" id="CHEBI:49883"/>
    </cofactor>
</comment>
<keyword evidence="4" id="KW-0004">4Fe-4S</keyword>
<dbReference type="GO" id="GO:0006269">
    <property type="term" value="P:DNA replication, synthesis of primer"/>
    <property type="evidence" value="ECO:0007669"/>
    <property type="project" value="UniProtKB-KW"/>
</dbReference>
<keyword evidence="8" id="KW-0408">Iron</keyword>
<dbReference type="GO" id="GO:0003677">
    <property type="term" value="F:DNA binding"/>
    <property type="evidence" value="ECO:0007669"/>
    <property type="project" value="UniProtKB-KW"/>
</dbReference>
<evidence type="ECO:0000313" key="13">
    <source>
        <dbReference type="EMBL" id="KAJ8787621.1"/>
    </source>
</evidence>
<keyword evidence="7" id="KW-0479">Metal-binding</keyword>
<comment type="caution">
    <text evidence="13">The sequence shown here is derived from an EMBL/GenBank/DDBJ whole genome shotgun (WGS) entry which is preliminary data.</text>
</comment>
<keyword evidence="5" id="KW-0639">Primosome</keyword>
<evidence type="ECO:0000256" key="8">
    <source>
        <dbReference type="ARBA" id="ARBA00023004"/>
    </source>
</evidence>
<sequence>MWAPERFRDRETGRQEEDLCCQGEHLVPKLWTEDKGHQAKFISSSENLTARSREPVWLRVRSPRAPSPQRSARARRYAPLGLLYFRRRAISGCTCNKMQFLGGNRRKLRLADDQRNACYPHSLQFYLQPPSGNISLIEFENLAIDRVKLLKAVENLGVSYVKGSEQYQSKLEIELRKLKFSYRENLEDEYEPRRRDHISHFILRLAYCQSEELRRWFIQQEMDLLRFRFSILPKDKVQSFLKDSHLQFEAYPPETIAIGFAQQ</sequence>
<evidence type="ECO:0000256" key="10">
    <source>
        <dbReference type="ARBA" id="ARBA00023125"/>
    </source>
</evidence>
<comment type="similarity">
    <text evidence="2">Belongs to the eukaryotic-type primase large subunit family.</text>
</comment>
<evidence type="ECO:0000256" key="3">
    <source>
        <dbReference type="ARBA" id="ARBA00019038"/>
    </source>
</evidence>